<dbReference type="eggNOG" id="COG1073">
    <property type="taxonomic scope" value="Bacteria"/>
</dbReference>
<dbReference type="PANTHER" id="PTHR22946">
    <property type="entry name" value="DIENELACTONE HYDROLASE DOMAIN-CONTAINING PROTEIN-RELATED"/>
    <property type="match status" value="1"/>
</dbReference>
<evidence type="ECO:0000313" key="3">
    <source>
        <dbReference type="EMBL" id="EGC04594.1"/>
    </source>
</evidence>
<evidence type="ECO:0000313" key="4">
    <source>
        <dbReference type="Proteomes" id="UP000004259"/>
    </source>
</evidence>
<keyword evidence="1" id="KW-0378">Hydrolase</keyword>
<reference evidence="3 4" key="1">
    <citation type="submission" date="2011-02" db="EMBL/GenBank/DDBJ databases">
        <authorList>
            <person name="Nelson K.E."/>
            <person name="Sutton G."/>
            <person name="Torralba M."/>
            <person name="Durkin S."/>
            <person name="Harkins D."/>
            <person name="Montgomery R."/>
            <person name="Ziemer C."/>
            <person name="Klaassens E."/>
            <person name="Ocuiv P."/>
            <person name="Morrison M."/>
        </authorList>
    </citation>
    <scope>NUCLEOTIDE SEQUENCE [LARGE SCALE GENOMIC DNA]</scope>
    <source>
        <strain evidence="3 4">8</strain>
    </source>
</reference>
<accession>E9S889</accession>
<comment type="caution">
    <text evidence="3">The sequence shown here is derived from an EMBL/GenBank/DDBJ whole genome shotgun (WGS) entry which is preliminary data.</text>
</comment>
<evidence type="ECO:0000256" key="1">
    <source>
        <dbReference type="ARBA" id="ARBA00022801"/>
    </source>
</evidence>
<sequence length="290" mass="32724">MYNENFNVRGDSYEPLKLRTEDFDSLECKEYSFSSDKGQKLAGYLYSVGSDQHGIVVIAHGFGGGHNSYMDAAYFFAENGYYVFAYDATGCDKSEGEGVGGVPQGVIDLDHAISFVEDNNDIPELPIVLFGHSWGGYCVCNVLNYHSEVKAVIECSGFNSSSDMFESGGKSQAGDVIYAMTPFIKIHERFKYGKYASSTAMDGFEKTDASILILHSADDNVIGIEYGYDKYYEKYRDDPRFTFIRFEDRGHNEVFNDPDNTYKDEFNAEFDKWLGSLDYDYNAEENAHVR</sequence>
<dbReference type="Proteomes" id="UP000004259">
    <property type="component" value="Unassembled WGS sequence"/>
</dbReference>
<dbReference type="Pfam" id="PF12146">
    <property type="entry name" value="Hydrolase_4"/>
    <property type="match status" value="1"/>
</dbReference>
<dbReference type="SUPFAM" id="SSF53474">
    <property type="entry name" value="alpha/beta-Hydrolases"/>
    <property type="match status" value="1"/>
</dbReference>
<dbReference type="EMBL" id="ADKM02000018">
    <property type="protein sequence ID" value="EGC04594.1"/>
    <property type="molecule type" value="Genomic_DNA"/>
</dbReference>
<gene>
    <name evidence="3" type="ORF">CUS_7465</name>
</gene>
<evidence type="ECO:0000259" key="2">
    <source>
        <dbReference type="Pfam" id="PF12146"/>
    </source>
</evidence>
<organism evidence="3 4">
    <name type="scientific">Ruminococcus albus 8</name>
    <dbReference type="NCBI Taxonomy" id="246199"/>
    <lineage>
        <taxon>Bacteria</taxon>
        <taxon>Bacillati</taxon>
        <taxon>Bacillota</taxon>
        <taxon>Clostridia</taxon>
        <taxon>Eubacteriales</taxon>
        <taxon>Oscillospiraceae</taxon>
        <taxon>Ruminococcus</taxon>
    </lineage>
</organism>
<dbReference type="Gene3D" id="3.40.50.1820">
    <property type="entry name" value="alpha/beta hydrolase"/>
    <property type="match status" value="1"/>
</dbReference>
<name>E9S889_RUMAL</name>
<feature type="domain" description="Serine aminopeptidase S33" evidence="2">
    <location>
        <begin position="52"/>
        <end position="159"/>
    </location>
</feature>
<keyword evidence="4" id="KW-1185">Reference proteome</keyword>
<protein>
    <recommendedName>
        <fullName evidence="2">Serine aminopeptidase S33 domain-containing protein</fullName>
    </recommendedName>
</protein>
<dbReference type="InterPro" id="IPR022742">
    <property type="entry name" value="Hydrolase_4"/>
</dbReference>
<dbReference type="STRING" id="246199.CUS_7465"/>
<proteinExistence type="predicted"/>
<dbReference type="GO" id="GO:0052689">
    <property type="term" value="F:carboxylic ester hydrolase activity"/>
    <property type="evidence" value="ECO:0007669"/>
    <property type="project" value="UniProtKB-ARBA"/>
</dbReference>
<dbReference type="PANTHER" id="PTHR22946:SF9">
    <property type="entry name" value="POLYKETIDE TRANSFERASE AF380"/>
    <property type="match status" value="1"/>
</dbReference>
<dbReference type="InterPro" id="IPR029058">
    <property type="entry name" value="AB_hydrolase_fold"/>
</dbReference>
<dbReference type="AlphaFoldDB" id="E9S889"/>
<dbReference type="InterPro" id="IPR050261">
    <property type="entry name" value="FrsA_esterase"/>
</dbReference>